<evidence type="ECO:0000313" key="2">
    <source>
        <dbReference type="EMBL" id="RAP74776.1"/>
    </source>
</evidence>
<feature type="transmembrane region" description="Helical" evidence="1">
    <location>
        <begin position="12"/>
        <end position="36"/>
    </location>
</feature>
<dbReference type="AlphaFoldDB" id="A0A328U4I9"/>
<keyword evidence="1" id="KW-0812">Transmembrane</keyword>
<evidence type="ECO:0000313" key="3">
    <source>
        <dbReference type="Proteomes" id="UP000249260"/>
    </source>
</evidence>
<name>A0A328U4I9_9BACL</name>
<dbReference type="OrthoDB" id="2613855at2"/>
<protein>
    <recommendedName>
        <fullName evidence="4">DUF975 domain-containing protein</fullName>
    </recommendedName>
</protein>
<feature type="transmembrane region" description="Helical" evidence="1">
    <location>
        <begin position="200"/>
        <end position="217"/>
    </location>
</feature>
<dbReference type="EMBL" id="QLUW01000004">
    <property type="protein sequence ID" value="RAP74776.1"/>
    <property type="molecule type" value="Genomic_DNA"/>
</dbReference>
<feature type="transmembrane region" description="Helical" evidence="1">
    <location>
        <begin position="127"/>
        <end position="151"/>
    </location>
</feature>
<dbReference type="Proteomes" id="UP000249260">
    <property type="component" value="Unassembled WGS sequence"/>
</dbReference>
<keyword evidence="1" id="KW-0472">Membrane</keyword>
<feature type="transmembrane region" description="Helical" evidence="1">
    <location>
        <begin position="80"/>
        <end position="106"/>
    </location>
</feature>
<dbReference type="RefSeq" id="WP_112884563.1">
    <property type="nucleotide sequence ID" value="NZ_QLUW01000004.1"/>
</dbReference>
<feature type="transmembrane region" description="Helical" evidence="1">
    <location>
        <begin position="157"/>
        <end position="179"/>
    </location>
</feature>
<gene>
    <name evidence="2" type="ORF">DL346_22315</name>
</gene>
<sequence>MVFGKGARPSKFALLALIPVVVDGLSMLIGMAMHGFSGSSHLSFKLALQMGLPSISAVTEQGFLPGTVQLSTSGGLSESALLGALLSLVLFLVVQSFLQSGYIGLLQDAAAGHSLSMRSFASYGSRFFGRFLMLNLLVMVFLLALGGATAFLQLPGAILMIVVFLWLRVLFLYLEYTIIADDCTIAEAFSRSRETFRRRSPATMSLVILMFMINIVAGFLVNYLWFPLFFLLFLVVYDIVSSRMQLAFMHDFRNIRGL</sequence>
<evidence type="ECO:0008006" key="4">
    <source>
        <dbReference type="Google" id="ProtNLM"/>
    </source>
</evidence>
<evidence type="ECO:0000256" key="1">
    <source>
        <dbReference type="SAM" id="Phobius"/>
    </source>
</evidence>
<comment type="caution">
    <text evidence="2">The sequence shown here is derived from an EMBL/GenBank/DDBJ whole genome shotgun (WGS) entry which is preliminary data.</text>
</comment>
<keyword evidence="3" id="KW-1185">Reference proteome</keyword>
<proteinExistence type="predicted"/>
<organism evidence="2 3">
    <name type="scientific">Paenibacillus montanisoli</name>
    <dbReference type="NCBI Taxonomy" id="2081970"/>
    <lineage>
        <taxon>Bacteria</taxon>
        <taxon>Bacillati</taxon>
        <taxon>Bacillota</taxon>
        <taxon>Bacilli</taxon>
        <taxon>Bacillales</taxon>
        <taxon>Paenibacillaceae</taxon>
        <taxon>Paenibacillus</taxon>
    </lineage>
</organism>
<keyword evidence="1" id="KW-1133">Transmembrane helix</keyword>
<reference evidence="2 3" key="1">
    <citation type="submission" date="2018-06" db="EMBL/GenBank/DDBJ databases">
        <title>Paenibacillus montanisoli sp. nov., isolated from mountain area soil.</title>
        <authorList>
            <person name="Wu M."/>
        </authorList>
    </citation>
    <scope>NUCLEOTIDE SEQUENCE [LARGE SCALE GENOMIC DNA]</scope>
    <source>
        <strain evidence="2 3">RA17</strain>
    </source>
</reference>
<accession>A0A328U4I9</accession>